<proteinExistence type="predicted"/>
<comment type="caution">
    <text evidence="1">The sequence shown here is derived from an EMBL/GenBank/DDBJ whole genome shotgun (WGS) entry which is preliminary data.</text>
</comment>
<gene>
    <name evidence="1" type="ORF">LCGC14_0228710</name>
</gene>
<reference evidence="1" key="1">
    <citation type="journal article" date="2015" name="Nature">
        <title>Complex archaea that bridge the gap between prokaryotes and eukaryotes.</title>
        <authorList>
            <person name="Spang A."/>
            <person name="Saw J.H."/>
            <person name="Jorgensen S.L."/>
            <person name="Zaremba-Niedzwiedzka K."/>
            <person name="Martijn J."/>
            <person name="Lind A.E."/>
            <person name="van Eijk R."/>
            <person name="Schleper C."/>
            <person name="Guy L."/>
            <person name="Ettema T.J."/>
        </authorList>
    </citation>
    <scope>NUCLEOTIDE SEQUENCE</scope>
</reference>
<sequence length="94" mass="11233">MRIILVYGNNRYTCYFRTPKRYDRRICMHLIVAFHRRAWAGVSEWGHCLFSPDVFDIYLAVIAFFPQLDTLKHHSFSHFTEELLGQIENALVRL</sequence>
<accession>A0A0F9USP9</accession>
<organism evidence="1">
    <name type="scientific">marine sediment metagenome</name>
    <dbReference type="NCBI Taxonomy" id="412755"/>
    <lineage>
        <taxon>unclassified sequences</taxon>
        <taxon>metagenomes</taxon>
        <taxon>ecological metagenomes</taxon>
    </lineage>
</organism>
<evidence type="ECO:0000313" key="1">
    <source>
        <dbReference type="EMBL" id="KKN90502.1"/>
    </source>
</evidence>
<dbReference type="EMBL" id="LAZR01000110">
    <property type="protein sequence ID" value="KKN90502.1"/>
    <property type="molecule type" value="Genomic_DNA"/>
</dbReference>
<protein>
    <submittedName>
        <fullName evidence="1">Uncharacterized protein</fullName>
    </submittedName>
</protein>
<name>A0A0F9USP9_9ZZZZ</name>
<dbReference type="AlphaFoldDB" id="A0A0F9USP9"/>